<sequence>MGAKGHGDARPSHHHPPSALDEFLRLFLTSLASRPDGYRPAADGAALAAEHGWPEAFSQAMFDSAFGRRLIEPYQPRPKLVRWRISRRGREWLADATTAEPPVAQSTT</sequence>
<reference evidence="1" key="1">
    <citation type="submission" date="2020-02" db="EMBL/GenBank/DDBJ databases">
        <authorList>
            <person name="Meier V. D."/>
        </authorList>
    </citation>
    <scope>NUCLEOTIDE SEQUENCE</scope>
    <source>
        <strain evidence="1">AVDCRST_MAG70</strain>
    </source>
</reference>
<dbReference type="AlphaFoldDB" id="A0A6J4U875"/>
<gene>
    <name evidence="1" type="ORF">AVDCRST_MAG70-314</name>
</gene>
<dbReference type="EMBL" id="CADCWH010000049">
    <property type="protein sequence ID" value="CAA9543520.1"/>
    <property type="molecule type" value="Genomic_DNA"/>
</dbReference>
<accession>A0A6J4U875</accession>
<name>A0A6J4U875_9BACT</name>
<evidence type="ECO:0000313" key="1">
    <source>
        <dbReference type="EMBL" id="CAA9543520.1"/>
    </source>
</evidence>
<proteinExistence type="predicted"/>
<protein>
    <submittedName>
        <fullName evidence="1">Uncharacterized protein</fullName>
    </submittedName>
</protein>
<organism evidence="1">
    <name type="scientific">uncultured Thermomicrobiales bacterium</name>
    <dbReference type="NCBI Taxonomy" id="1645740"/>
    <lineage>
        <taxon>Bacteria</taxon>
        <taxon>Pseudomonadati</taxon>
        <taxon>Thermomicrobiota</taxon>
        <taxon>Thermomicrobia</taxon>
        <taxon>Thermomicrobiales</taxon>
        <taxon>environmental samples</taxon>
    </lineage>
</organism>